<sequence>MTQKQAVAAELAPSGVLRVAMNYGNPVLAQRGANEQSPKGVSADLARSVAQELGLSVQFHGYDAAQAVVEAVYRDEWDLAFLAIDPKRAEKIRFSEAYVHIEGTYLVREESAFQTVDQLDRQGVCIAVGKGAAYDLFLSRHLKQADLVRATTSADAIDLFVEEELDAAAGVRQPLERYARSRSGLRVLPDSFTVIRQAMAVPSERTLAHAWVEAFIARQKKEGMVAQFLADSGQANVTVPE</sequence>
<evidence type="ECO:0000313" key="3">
    <source>
        <dbReference type="Proteomes" id="UP000245216"/>
    </source>
</evidence>
<comment type="caution">
    <text evidence="2">The sequence shown here is derived from an EMBL/GenBank/DDBJ whole genome shotgun (WGS) entry which is preliminary data.</text>
</comment>
<dbReference type="Gene3D" id="3.40.190.10">
    <property type="entry name" value="Periplasmic binding protein-like II"/>
    <property type="match status" value="2"/>
</dbReference>
<dbReference type="OrthoDB" id="571173at2"/>
<dbReference type="AlphaFoldDB" id="A0A2U2BKI2"/>
<accession>A0A2U2BKI2</accession>
<dbReference type="InterPro" id="IPR001638">
    <property type="entry name" value="Solute-binding_3/MltF_N"/>
</dbReference>
<dbReference type="Proteomes" id="UP000245216">
    <property type="component" value="Unassembled WGS sequence"/>
</dbReference>
<organism evidence="2 3">
    <name type="scientific">Alcaligenes faecalis</name>
    <dbReference type="NCBI Taxonomy" id="511"/>
    <lineage>
        <taxon>Bacteria</taxon>
        <taxon>Pseudomonadati</taxon>
        <taxon>Pseudomonadota</taxon>
        <taxon>Betaproteobacteria</taxon>
        <taxon>Burkholderiales</taxon>
        <taxon>Alcaligenaceae</taxon>
        <taxon>Alcaligenes</taxon>
    </lineage>
</organism>
<gene>
    <name evidence="2" type="ORF">DF183_07150</name>
</gene>
<keyword evidence="1" id="KW-0732">Signal</keyword>
<dbReference type="PANTHER" id="PTHR35936:SF17">
    <property type="entry name" value="ARGININE-BINDING EXTRACELLULAR PROTEIN ARTP"/>
    <property type="match status" value="1"/>
</dbReference>
<dbReference type="PANTHER" id="PTHR35936">
    <property type="entry name" value="MEMBRANE-BOUND LYTIC MUREIN TRANSGLYCOSYLASE F"/>
    <property type="match status" value="1"/>
</dbReference>
<dbReference type="STRING" id="511.UZ73_06100"/>
<keyword evidence="2" id="KW-0540">Nuclease</keyword>
<dbReference type="SUPFAM" id="SSF53850">
    <property type="entry name" value="Periplasmic binding protein-like II"/>
    <property type="match status" value="1"/>
</dbReference>
<reference evidence="2 3" key="1">
    <citation type="submission" date="2018-05" db="EMBL/GenBank/DDBJ databases">
        <title>Genome Sequence of an Efficient Indole-Degrading Bacterium, Alcaligenes sp.YBY.</title>
        <authorList>
            <person name="Yang B."/>
        </authorList>
    </citation>
    <scope>NUCLEOTIDE SEQUENCE [LARGE SCALE GENOMIC DNA]</scope>
    <source>
        <strain evidence="2 3">YBY</strain>
    </source>
</reference>
<protein>
    <submittedName>
        <fullName evidence="2">Restriction endonuclease</fullName>
    </submittedName>
</protein>
<name>A0A2U2BKI2_ALCFA</name>
<dbReference type="Pfam" id="PF00497">
    <property type="entry name" value="SBP_bac_3"/>
    <property type="match status" value="1"/>
</dbReference>
<proteinExistence type="predicted"/>
<evidence type="ECO:0000313" key="2">
    <source>
        <dbReference type="EMBL" id="PWE14492.1"/>
    </source>
</evidence>
<keyword evidence="2" id="KW-0378">Hydrolase</keyword>
<dbReference type="SMART" id="SM00062">
    <property type="entry name" value="PBPb"/>
    <property type="match status" value="1"/>
</dbReference>
<dbReference type="EMBL" id="QEXO01000002">
    <property type="protein sequence ID" value="PWE14492.1"/>
    <property type="molecule type" value="Genomic_DNA"/>
</dbReference>
<dbReference type="RefSeq" id="WP_042483815.1">
    <property type="nucleotide sequence ID" value="NZ_CAXOJJ010000011.1"/>
</dbReference>
<reference evidence="2 3" key="2">
    <citation type="submission" date="2018-05" db="EMBL/GenBank/DDBJ databases">
        <authorList>
            <person name="Lanie J.A."/>
            <person name="Ng W.-L."/>
            <person name="Kazmierczak K.M."/>
            <person name="Andrzejewski T.M."/>
            <person name="Davidsen T.M."/>
            <person name="Wayne K.J."/>
            <person name="Tettelin H."/>
            <person name="Glass J.I."/>
            <person name="Rusch D."/>
            <person name="Podicherti R."/>
            <person name="Tsui H.-C.T."/>
            <person name="Winkler M.E."/>
        </authorList>
    </citation>
    <scope>NUCLEOTIDE SEQUENCE [LARGE SCALE GENOMIC DNA]</scope>
    <source>
        <strain evidence="2 3">YBY</strain>
    </source>
</reference>
<evidence type="ECO:0000256" key="1">
    <source>
        <dbReference type="ARBA" id="ARBA00022729"/>
    </source>
</evidence>
<keyword evidence="2" id="KW-0255">Endonuclease</keyword>
<dbReference type="GO" id="GO:0004519">
    <property type="term" value="F:endonuclease activity"/>
    <property type="evidence" value="ECO:0007669"/>
    <property type="project" value="UniProtKB-KW"/>
</dbReference>